<reference evidence="1" key="1">
    <citation type="submission" date="2020-09" db="EMBL/GenBank/DDBJ databases">
        <title>A novel bacterium of genus Neiella, isolated from South China Sea.</title>
        <authorList>
            <person name="Huang H."/>
            <person name="Mo K."/>
            <person name="Hu Y."/>
        </authorList>
    </citation>
    <scope>NUCLEOTIDE SEQUENCE</scope>
    <source>
        <strain evidence="1">HB171785</strain>
    </source>
</reference>
<keyword evidence="2" id="KW-1185">Reference proteome</keyword>
<protein>
    <submittedName>
        <fullName evidence="1">Uncharacterized protein</fullName>
    </submittedName>
</protein>
<dbReference type="RefSeq" id="WP_191144556.1">
    <property type="nucleotide sequence ID" value="NZ_JACXAF010000009.1"/>
</dbReference>
<dbReference type="EMBL" id="JACXAF010000009">
    <property type="protein sequence ID" value="MBD1389449.1"/>
    <property type="molecule type" value="Genomic_DNA"/>
</dbReference>
<dbReference type="Proteomes" id="UP000638014">
    <property type="component" value="Unassembled WGS sequence"/>
</dbReference>
<accession>A0A8J6QRN3</accession>
<name>A0A8J6QRN3_9GAMM</name>
<proteinExistence type="predicted"/>
<gene>
    <name evidence="1" type="ORF">IC617_08420</name>
</gene>
<dbReference type="SUPFAM" id="SSF56235">
    <property type="entry name" value="N-terminal nucleophile aminohydrolases (Ntn hydrolases)"/>
    <property type="match status" value="1"/>
</dbReference>
<organism evidence="1 2">
    <name type="scientific">Neiella litorisoli</name>
    <dbReference type="NCBI Taxonomy" id="2771431"/>
    <lineage>
        <taxon>Bacteria</taxon>
        <taxon>Pseudomonadati</taxon>
        <taxon>Pseudomonadota</taxon>
        <taxon>Gammaproteobacteria</taxon>
        <taxon>Alteromonadales</taxon>
        <taxon>Echinimonadaceae</taxon>
        <taxon>Neiella</taxon>
    </lineage>
</organism>
<comment type="caution">
    <text evidence="1">The sequence shown here is derived from an EMBL/GenBank/DDBJ whole genome shotgun (WGS) entry which is preliminary data.</text>
</comment>
<evidence type="ECO:0000313" key="1">
    <source>
        <dbReference type="EMBL" id="MBD1389449.1"/>
    </source>
</evidence>
<dbReference type="InterPro" id="IPR029055">
    <property type="entry name" value="Ntn_hydrolases_N"/>
</dbReference>
<evidence type="ECO:0000313" key="2">
    <source>
        <dbReference type="Proteomes" id="UP000638014"/>
    </source>
</evidence>
<dbReference type="Gene3D" id="3.60.20.10">
    <property type="entry name" value="Glutamine Phosphoribosylpyrophosphate, subunit 1, domain 1"/>
    <property type="match status" value="1"/>
</dbReference>
<sequence length="177" mass="18790">MTGILTTEDFTINSDSQVTDGCDVFCGNYQKIHRIGHLIIAGTGRRVTKFAFLHALKQALAKRAEATDIFTLLSGVVVSLDLGKWVALVLDMDSKTLYHVSNEGIAPVIPPIAIGSGGTELINAYRALSAVEKRDGIEIADKVAVAFEVASAADVLTGGEVQSVSLEQALALQEVSF</sequence>
<dbReference type="AlphaFoldDB" id="A0A8J6QRN3"/>